<dbReference type="AlphaFoldDB" id="A0A4R3MN63"/>
<dbReference type="OrthoDB" id="2735059at2"/>
<evidence type="ECO:0000313" key="2">
    <source>
        <dbReference type="Proteomes" id="UP000294650"/>
    </source>
</evidence>
<dbReference type="RefSeq" id="WP_132373181.1">
    <property type="nucleotide sequence ID" value="NZ_SMAN01000034.1"/>
</dbReference>
<dbReference type="Proteomes" id="UP000294650">
    <property type="component" value="Unassembled WGS sequence"/>
</dbReference>
<reference evidence="1 2" key="1">
    <citation type="submission" date="2019-03" db="EMBL/GenBank/DDBJ databases">
        <title>Genomic Encyclopedia of Type Strains, Phase IV (KMG-IV): sequencing the most valuable type-strain genomes for metagenomic binning, comparative biology and taxonomic classification.</title>
        <authorList>
            <person name="Goeker M."/>
        </authorList>
    </citation>
    <scope>NUCLEOTIDE SEQUENCE [LARGE SCALE GENOMIC DNA]</scope>
    <source>
        <strain evidence="1 2">DSM 25894</strain>
    </source>
</reference>
<sequence>MTKEWYEDTILDKTIPNFKPTNVKFITDFHYYIDYNSYYEKVSLLEMGFLVEADNKKFILKIKFYDVSSLDLIGFGNNYNQLMGFKINNLSNSGYEKRKKYFVEDYENKIIKFYCAGLEILSLVELKKSN</sequence>
<proteinExistence type="predicted"/>
<keyword evidence="2" id="KW-1185">Reference proteome</keyword>
<accession>A0A4R3MN63</accession>
<evidence type="ECO:0000313" key="1">
    <source>
        <dbReference type="EMBL" id="TCT16439.1"/>
    </source>
</evidence>
<protein>
    <recommendedName>
        <fullName evidence="3">Immunity protein 50 of polymorphic toxin system</fullName>
    </recommendedName>
</protein>
<evidence type="ECO:0008006" key="3">
    <source>
        <dbReference type="Google" id="ProtNLM"/>
    </source>
</evidence>
<dbReference type="EMBL" id="SMAN01000034">
    <property type="protein sequence ID" value="TCT16439.1"/>
    <property type="molecule type" value="Genomic_DNA"/>
</dbReference>
<gene>
    <name evidence="1" type="ORF">EDD68_1342</name>
</gene>
<comment type="caution">
    <text evidence="1">The sequence shown here is derived from an EMBL/GenBank/DDBJ whole genome shotgun (WGS) entry which is preliminary data.</text>
</comment>
<organism evidence="1 2">
    <name type="scientific">Melghiribacillus thermohalophilus</name>
    <dbReference type="NCBI Taxonomy" id="1324956"/>
    <lineage>
        <taxon>Bacteria</taxon>
        <taxon>Bacillati</taxon>
        <taxon>Bacillota</taxon>
        <taxon>Bacilli</taxon>
        <taxon>Bacillales</taxon>
        <taxon>Bacillaceae</taxon>
        <taxon>Melghiribacillus</taxon>
    </lineage>
</organism>
<name>A0A4R3MN63_9BACI</name>